<evidence type="ECO:0000313" key="2">
    <source>
        <dbReference type="Proteomes" id="UP000689195"/>
    </source>
</evidence>
<dbReference type="Proteomes" id="UP000689195">
    <property type="component" value="Unassembled WGS sequence"/>
</dbReference>
<comment type="caution">
    <text evidence="1">The sequence shown here is derived from an EMBL/GenBank/DDBJ whole genome shotgun (WGS) entry which is preliminary data.</text>
</comment>
<organism evidence="1 2">
    <name type="scientific">Paramecium pentaurelia</name>
    <dbReference type="NCBI Taxonomy" id="43138"/>
    <lineage>
        <taxon>Eukaryota</taxon>
        <taxon>Sar</taxon>
        <taxon>Alveolata</taxon>
        <taxon>Ciliophora</taxon>
        <taxon>Intramacronucleata</taxon>
        <taxon>Oligohymenophorea</taxon>
        <taxon>Peniculida</taxon>
        <taxon>Parameciidae</taxon>
        <taxon>Paramecium</taxon>
    </lineage>
</organism>
<sequence length="187" mass="21830">MIKKRSSLNIMEFATRPPSGCTNPDSQSPIKFIRKLTRQASTVNGSSFKIQTCIQSVPNKTQDVIQQCIAIVDQIRQQHQERQGSRFFHVRSCSMPCDKVSIINQLIDTILPQSPRKPQRSLEGEIQSVMNQLIEEKQYKQRAIDQRDSLAKRQDYSIQQLVRFYRYTLRNLELSNIKRQIEYIKIS</sequence>
<dbReference type="EMBL" id="CAJJDO010000149">
    <property type="protein sequence ID" value="CAD8207886.1"/>
    <property type="molecule type" value="Genomic_DNA"/>
</dbReference>
<gene>
    <name evidence="1" type="ORF">PPENT_87.1.T1490016</name>
</gene>
<proteinExistence type="predicted"/>
<reference evidence="1" key="1">
    <citation type="submission" date="2021-01" db="EMBL/GenBank/DDBJ databases">
        <authorList>
            <consortium name="Genoscope - CEA"/>
            <person name="William W."/>
        </authorList>
    </citation>
    <scope>NUCLEOTIDE SEQUENCE</scope>
</reference>
<name>A0A8S1Y1Z3_9CILI</name>
<evidence type="ECO:0000313" key="1">
    <source>
        <dbReference type="EMBL" id="CAD8207886.1"/>
    </source>
</evidence>
<accession>A0A8S1Y1Z3</accession>
<protein>
    <submittedName>
        <fullName evidence="1">Uncharacterized protein</fullName>
    </submittedName>
</protein>
<keyword evidence="2" id="KW-1185">Reference proteome</keyword>
<dbReference type="AlphaFoldDB" id="A0A8S1Y1Z3"/>